<sequence length="231" mass="23871">MPSYTITIAPNDDSGTTTTLIVDTSGTEVRITDVHLHADAGLVGGRMPSVDVGLLLQAVNPTADAAKPIEAERTNHRAAAFEAPGPVREVEAHPTPVDASVQDTSAAAPTKRRRAAKPAPAPAQRARARRSATPAASATPTAETAVPAKAKTPAGRKKVAKSVPARKTAAAAASAGKGRVYRRTPDDLAAVYKQAGSATAIAEHYGVPRHTAQGWIQRMRKNSTTTAPAAD</sequence>
<reference evidence="2 3" key="1">
    <citation type="submission" date="2016-09" db="EMBL/GenBank/DDBJ databases">
        <title>Couchioplanes caeruleus draft genome sequence.</title>
        <authorList>
            <person name="Sheehan J."/>
            <person name="Caffrey P."/>
        </authorList>
    </citation>
    <scope>NUCLEOTIDE SEQUENCE [LARGE SCALE GENOMIC DNA]</scope>
    <source>
        <strain evidence="2 3">DSM 43634</strain>
    </source>
</reference>
<gene>
    <name evidence="2" type="ORF">BG844_07090</name>
</gene>
<evidence type="ECO:0000313" key="3">
    <source>
        <dbReference type="Proteomes" id="UP000182486"/>
    </source>
</evidence>
<proteinExistence type="predicted"/>
<keyword evidence="3" id="KW-1185">Reference proteome</keyword>
<dbReference type="AlphaFoldDB" id="A0A1K0FQ94"/>
<name>A0A1K0FQ94_9ACTN</name>
<organism evidence="2 3">
    <name type="scientific">Couchioplanes caeruleus subsp. caeruleus</name>
    <dbReference type="NCBI Taxonomy" id="56427"/>
    <lineage>
        <taxon>Bacteria</taxon>
        <taxon>Bacillati</taxon>
        <taxon>Actinomycetota</taxon>
        <taxon>Actinomycetes</taxon>
        <taxon>Micromonosporales</taxon>
        <taxon>Micromonosporaceae</taxon>
        <taxon>Couchioplanes</taxon>
    </lineage>
</organism>
<evidence type="ECO:0000313" key="2">
    <source>
        <dbReference type="EMBL" id="OJF14953.1"/>
    </source>
</evidence>
<accession>A0A1K0FQ94</accession>
<protein>
    <submittedName>
        <fullName evidence="2">Uncharacterized protein</fullName>
    </submittedName>
</protein>
<feature type="compositionally biased region" description="Low complexity" evidence="1">
    <location>
        <begin position="131"/>
        <end position="153"/>
    </location>
</feature>
<dbReference type="EMBL" id="MEIA01000076">
    <property type="protein sequence ID" value="OJF14953.1"/>
    <property type="molecule type" value="Genomic_DNA"/>
</dbReference>
<feature type="region of interest" description="Disordered" evidence="1">
    <location>
        <begin position="82"/>
        <end position="165"/>
    </location>
</feature>
<evidence type="ECO:0000256" key="1">
    <source>
        <dbReference type="SAM" id="MobiDB-lite"/>
    </source>
</evidence>
<dbReference type="Proteomes" id="UP000182486">
    <property type="component" value="Unassembled WGS sequence"/>
</dbReference>
<dbReference type="RefSeq" id="WP_071803941.1">
    <property type="nucleotide sequence ID" value="NZ_MEIA01000076.1"/>
</dbReference>
<comment type="caution">
    <text evidence="2">The sequence shown here is derived from an EMBL/GenBank/DDBJ whole genome shotgun (WGS) entry which is preliminary data.</text>
</comment>